<protein>
    <submittedName>
        <fullName evidence="2">Uncharacterized protein</fullName>
    </submittedName>
</protein>
<dbReference type="InterPro" id="IPR010736">
    <property type="entry name" value="SHIPPO-rpt"/>
</dbReference>
<dbReference type="OrthoDB" id="406368at2759"/>
<evidence type="ECO:0000256" key="1">
    <source>
        <dbReference type="SAM" id="MobiDB-lite"/>
    </source>
</evidence>
<dbReference type="Proteomes" id="UP000179807">
    <property type="component" value="Unassembled WGS sequence"/>
</dbReference>
<dbReference type="PANTHER" id="PTHR21580:SF28">
    <property type="entry name" value="BOREALIN N-TERMINAL DOMAIN-CONTAINING PROTEIN-RELATED"/>
    <property type="match status" value="1"/>
</dbReference>
<feature type="region of interest" description="Disordered" evidence="1">
    <location>
        <begin position="115"/>
        <end position="143"/>
    </location>
</feature>
<dbReference type="InterPro" id="IPR051291">
    <property type="entry name" value="CIMAP"/>
</dbReference>
<dbReference type="EMBL" id="MLAK01000509">
    <property type="protein sequence ID" value="OHT13525.1"/>
    <property type="molecule type" value="Genomic_DNA"/>
</dbReference>
<name>A0A1J4KVI2_9EUKA</name>
<reference evidence="2" key="1">
    <citation type="submission" date="2016-10" db="EMBL/GenBank/DDBJ databases">
        <authorList>
            <person name="Benchimol M."/>
            <person name="Almeida L.G."/>
            <person name="Vasconcelos A.T."/>
            <person name="Perreira-Neves A."/>
            <person name="Rosa I.A."/>
            <person name="Tasca T."/>
            <person name="Bogo M.R."/>
            <person name="de Souza W."/>
        </authorList>
    </citation>
    <scope>NUCLEOTIDE SEQUENCE [LARGE SCALE GENOMIC DNA]</scope>
    <source>
        <strain evidence="2">K</strain>
    </source>
</reference>
<evidence type="ECO:0000313" key="3">
    <source>
        <dbReference type="Proteomes" id="UP000179807"/>
    </source>
</evidence>
<proteinExistence type="predicted"/>
<dbReference type="Pfam" id="PF07004">
    <property type="entry name" value="SHIPPO-rpt"/>
    <property type="match status" value="4"/>
</dbReference>
<organism evidence="2 3">
    <name type="scientific">Tritrichomonas foetus</name>
    <dbReference type="NCBI Taxonomy" id="1144522"/>
    <lineage>
        <taxon>Eukaryota</taxon>
        <taxon>Metamonada</taxon>
        <taxon>Parabasalia</taxon>
        <taxon>Tritrichomonadida</taxon>
        <taxon>Tritrichomonadidae</taxon>
        <taxon>Tritrichomonas</taxon>
    </lineage>
</organism>
<keyword evidence="3" id="KW-1185">Reference proteome</keyword>
<accession>A0A1J4KVI2</accession>
<dbReference type="PANTHER" id="PTHR21580">
    <property type="entry name" value="SHIPPO-1-RELATED"/>
    <property type="match status" value="1"/>
</dbReference>
<gene>
    <name evidence="2" type="ORF">TRFO_03252</name>
</gene>
<dbReference type="RefSeq" id="XP_068366661.1">
    <property type="nucleotide sequence ID" value="XM_068491176.1"/>
</dbReference>
<feature type="compositionally biased region" description="Polar residues" evidence="1">
    <location>
        <begin position="228"/>
        <end position="239"/>
    </location>
</feature>
<dbReference type="VEuPathDB" id="TrichDB:TRFO_03252"/>
<dbReference type="GeneID" id="94825880"/>
<feature type="region of interest" description="Disordered" evidence="1">
    <location>
        <begin position="68"/>
        <end position="88"/>
    </location>
</feature>
<feature type="region of interest" description="Disordered" evidence="1">
    <location>
        <begin position="213"/>
        <end position="310"/>
    </location>
</feature>
<evidence type="ECO:0000313" key="2">
    <source>
        <dbReference type="EMBL" id="OHT13525.1"/>
    </source>
</evidence>
<feature type="region of interest" description="Disordered" evidence="1">
    <location>
        <begin position="360"/>
        <end position="394"/>
    </location>
</feature>
<feature type="compositionally biased region" description="Basic and acidic residues" evidence="1">
    <location>
        <begin position="1"/>
        <end position="16"/>
    </location>
</feature>
<feature type="region of interest" description="Disordered" evidence="1">
    <location>
        <begin position="1"/>
        <end position="33"/>
    </location>
</feature>
<dbReference type="AlphaFoldDB" id="A0A1J4KVI2"/>
<sequence>MGKETWARQIGREKKPGPANYTTSGRAGESAPAYSIKSRYDEKGPPFAPQYVNLPTSIGESPRFTIRPQTTEQKPFDTPGPEYVPPRFGENYLRRLNGTMRSRGLSLDPRQRTYKIYDHDPYGPGGRDTRYRPNDNRAPAYKIGESNGTSWIRYDKNPSGAHYNPNPNYTKPSIPKYSIYSIHPQEEGNNVPGPGEYDTKDEFGKRPLAVRPRTSDLPKFQTPGPGQYENTSQIGQDSPRTAIRPLCEPKPDTNGVKYRKIPREFDSVKGRTIAPKTKPLEPFATPGPGEYSPRRSWNSGSGHKMSPKNGKEKLFKSWLTGWRSPGPAEYKSNDKTACASAPSFSLRDNCGPCFVTPPDTPGPDVYSQDRSSVQTRSPRFTIRPRCGNTDLPSPTKDAGYVMLNNIPHTKPAVHIRPREELELIPK</sequence>
<feature type="compositionally biased region" description="Basic and acidic residues" evidence="1">
    <location>
        <begin position="115"/>
        <end position="135"/>
    </location>
</feature>
<feature type="compositionally biased region" description="Polar residues" evidence="1">
    <location>
        <begin position="368"/>
        <end position="378"/>
    </location>
</feature>
<comment type="caution">
    <text evidence="2">The sequence shown here is derived from an EMBL/GenBank/DDBJ whole genome shotgun (WGS) entry which is preliminary data.</text>
</comment>